<evidence type="ECO:0000313" key="1">
    <source>
        <dbReference type="EMBL" id="CDW41322.1"/>
    </source>
</evidence>
<name>A0A0K2UTU8_LEPSM</name>
<reference evidence="1" key="1">
    <citation type="submission" date="2014-05" db="EMBL/GenBank/DDBJ databases">
        <authorList>
            <person name="Chronopoulou M."/>
        </authorList>
    </citation>
    <scope>NUCLEOTIDE SEQUENCE</scope>
    <source>
        <tissue evidence="1">Whole organism</tissue>
    </source>
</reference>
<accession>A0A0K2UTU8</accession>
<dbReference type="AlphaFoldDB" id="A0A0K2UTU8"/>
<organism evidence="1">
    <name type="scientific">Lepeophtheirus salmonis</name>
    <name type="common">Salmon louse</name>
    <name type="synonym">Caligus salmonis</name>
    <dbReference type="NCBI Taxonomy" id="72036"/>
    <lineage>
        <taxon>Eukaryota</taxon>
        <taxon>Metazoa</taxon>
        <taxon>Ecdysozoa</taxon>
        <taxon>Arthropoda</taxon>
        <taxon>Crustacea</taxon>
        <taxon>Multicrustacea</taxon>
        <taxon>Hexanauplia</taxon>
        <taxon>Copepoda</taxon>
        <taxon>Siphonostomatoida</taxon>
        <taxon>Caligidae</taxon>
        <taxon>Lepeophtheirus</taxon>
    </lineage>
</organism>
<dbReference type="EMBL" id="HACA01023961">
    <property type="protein sequence ID" value="CDW41322.1"/>
    <property type="molecule type" value="Transcribed_RNA"/>
</dbReference>
<sequence>MLFKPLIRAFKYFVVDEGNPVFTVITLDSYLRYLGVGSDRTLDLYICS</sequence>
<protein>
    <submittedName>
        <fullName evidence="1">Uncharacterized protein</fullName>
    </submittedName>
</protein>
<proteinExistence type="predicted"/>